<protein>
    <recommendedName>
        <fullName evidence="4">S-layer protein</fullName>
    </recommendedName>
</protein>
<reference evidence="2 3" key="1">
    <citation type="submission" date="2023-06" db="EMBL/GenBank/DDBJ databases">
        <title>Sporosarcina sp. nov., isolated from Korean tranditional fermented seafood 'Jeotgal'.</title>
        <authorList>
            <person name="Yang A.I."/>
            <person name="Shin N.-R."/>
        </authorList>
    </citation>
    <scope>NUCLEOTIDE SEQUENCE [LARGE SCALE GENOMIC DNA]</scope>
    <source>
        <strain evidence="2 3">T2O-4</strain>
    </source>
</reference>
<evidence type="ECO:0000256" key="1">
    <source>
        <dbReference type="SAM" id="SignalP"/>
    </source>
</evidence>
<keyword evidence="3" id="KW-1185">Reference proteome</keyword>
<name>A0ABZ0L9U8_9BACL</name>
<feature type="signal peptide" evidence="1">
    <location>
        <begin position="1"/>
        <end position="24"/>
    </location>
</feature>
<evidence type="ECO:0000313" key="3">
    <source>
        <dbReference type="Proteomes" id="UP001303902"/>
    </source>
</evidence>
<keyword evidence="1" id="KW-0732">Signal</keyword>
<dbReference type="Proteomes" id="UP001303902">
    <property type="component" value="Chromosome"/>
</dbReference>
<gene>
    <name evidence="2" type="ORF">QWT69_03825</name>
</gene>
<accession>A0ABZ0L9U8</accession>
<organism evidence="2 3">
    <name type="scientific">Sporosarcina oncorhynchi</name>
    <dbReference type="NCBI Taxonomy" id="3056444"/>
    <lineage>
        <taxon>Bacteria</taxon>
        <taxon>Bacillati</taxon>
        <taxon>Bacillota</taxon>
        <taxon>Bacilli</taxon>
        <taxon>Bacillales</taxon>
        <taxon>Caryophanaceae</taxon>
        <taxon>Sporosarcina</taxon>
    </lineage>
</organism>
<evidence type="ECO:0000313" key="2">
    <source>
        <dbReference type="EMBL" id="WOV88264.1"/>
    </source>
</evidence>
<feature type="chain" id="PRO_5046684503" description="S-layer protein" evidence="1">
    <location>
        <begin position="25"/>
        <end position="558"/>
    </location>
</feature>
<sequence length="558" mass="63127">MLKKYILSLAIFLLVSSALFPALAVEASAPVKGTFVGVTYDEVQIDKNTSEQRLKDITIQNTQGRTITLNIDKFAHLSVDGRIVKINAFKLGMEVEADINLRRVKALRGKTEDGLSGAINERDKAVYGFVTQLDRHGKFLTIKMDDGKDKTSFITTNTTFFKGKTYRDVSLVYEGDRVKLSYSQYDTNRLDSVEVIEQGVQVEGLYKGTILRIDQSNHKISLKDEKIFENWHWRAKKYDNSTSSYTYSTQTPIYVGNEQISSDRLRYYAGNEVHFVTVKKFGTEIVEKMVIQKENERTFNEEMASVNTKRKEVQLRSSGTFFYHDGTILVRNGRLIEPASLQAAGTAFILTDGLTKSRYANVIHIANDGFRSPNLSGYEIYFGKISSVGTYGLTLADSSELADGNWTYTPSNSYTFSNDTIAVEDRYNYVLDIIPQRDLKLYKYMNRYGYFYVKDGNIVAMHLVDGTKSSFYYKAADLISVGRLATVNPSTPAIISVENVSRWSGGSWNEAGKIYHMDIEQATIIRNGKVISAKELKPNDRLYILHESSVKGRFLFVD</sequence>
<proteinExistence type="predicted"/>
<dbReference type="EMBL" id="CP129118">
    <property type="protein sequence ID" value="WOV88264.1"/>
    <property type="molecule type" value="Genomic_DNA"/>
</dbReference>
<evidence type="ECO:0008006" key="4">
    <source>
        <dbReference type="Google" id="ProtNLM"/>
    </source>
</evidence>
<dbReference type="RefSeq" id="WP_317969134.1">
    <property type="nucleotide sequence ID" value="NZ_CP129118.1"/>
</dbReference>